<reference evidence="2" key="1">
    <citation type="submission" date="2022-01" db="EMBL/GenBank/DDBJ databases">
        <authorList>
            <person name="Karlyshev A.V."/>
            <person name="Jaspars M."/>
        </authorList>
    </citation>
    <scope>NUCLEOTIDE SEQUENCE</scope>
    <source>
        <strain evidence="2">AGSA3-2</strain>
    </source>
</reference>
<keyword evidence="3" id="KW-1185">Reference proteome</keyword>
<dbReference type="AlphaFoldDB" id="A0A9Q3W4Q3"/>
<evidence type="ECO:0000313" key="2">
    <source>
        <dbReference type="EMBL" id="MCE7510530.1"/>
    </source>
</evidence>
<dbReference type="RefSeq" id="WP_167374822.1">
    <property type="nucleotide sequence ID" value="NZ_CP012331.1"/>
</dbReference>
<comment type="caution">
    <text evidence="2">The sequence shown here is derived from an EMBL/GenBank/DDBJ whole genome shotgun (WGS) entry which is preliminary data.</text>
</comment>
<dbReference type="InterPro" id="IPR018713">
    <property type="entry name" value="MPAB/Lcp_cat_dom"/>
</dbReference>
<proteinExistence type="predicted"/>
<dbReference type="GO" id="GO:0016491">
    <property type="term" value="F:oxidoreductase activity"/>
    <property type="evidence" value="ECO:0007669"/>
    <property type="project" value="InterPro"/>
</dbReference>
<dbReference type="EMBL" id="JAJVKT010000025">
    <property type="protein sequence ID" value="MCE7510530.1"/>
    <property type="molecule type" value="Genomic_DNA"/>
</dbReference>
<protein>
    <submittedName>
        <fullName evidence="2">DUF2236 domain-containing protein</fullName>
    </submittedName>
</protein>
<dbReference type="PANTHER" id="PTHR37539:SF1">
    <property type="entry name" value="ER-BOUND OXYGENASE MPAB_MPAB'_RUBBER OXYGENASE CATALYTIC DOMAIN-CONTAINING PROTEIN"/>
    <property type="match status" value="1"/>
</dbReference>
<accession>A0A9Q3W4Q3</accession>
<evidence type="ECO:0000259" key="1">
    <source>
        <dbReference type="Pfam" id="PF09995"/>
    </source>
</evidence>
<dbReference type="InterPro" id="IPR037473">
    <property type="entry name" value="Lcp-like"/>
</dbReference>
<name>A0A9Q3W4Q3_9GAMM</name>
<gene>
    <name evidence="2" type="ORF">LZG35_17985</name>
</gene>
<feature type="domain" description="ER-bound oxygenase mpaB/mpaB'/Rubber oxygenase catalytic" evidence="1">
    <location>
        <begin position="80"/>
        <end position="299"/>
    </location>
</feature>
<dbReference type="Pfam" id="PF09995">
    <property type="entry name" value="MPAB_Lcp_cat"/>
    <property type="match status" value="1"/>
</dbReference>
<organism evidence="2 3">
    <name type="scientific">Alloalcanivorax xenomutans</name>
    <dbReference type="NCBI Taxonomy" id="1094342"/>
    <lineage>
        <taxon>Bacteria</taxon>
        <taxon>Pseudomonadati</taxon>
        <taxon>Pseudomonadota</taxon>
        <taxon>Gammaproteobacteria</taxon>
        <taxon>Oceanospirillales</taxon>
        <taxon>Alcanivoracaceae</taxon>
        <taxon>Alloalcanivorax</taxon>
    </lineage>
</organism>
<evidence type="ECO:0000313" key="3">
    <source>
        <dbReference type="Proteomes" id="UP001107961"/>
    </source>
</evidence>
<dbReference type="PANTHER" id="PTHR37539">
    <property type="entry name" value="SECRETED PROTEIN-RELATED"/>
    <property type="match status" value="1"/>
</dbReference>
<dbReference type="Proteomes" id="UP001107961">
    <property type="component" value="Unassembled WGS sequence"/>
</dbReference>
<sequence length="347" mass="37916">MMPWHYQGDPLAEAVAARLRERRASPGGAVATVRQLADEGDVDCQRLWADMETVPDWVDFGLMRQGGAMAQCHFPHLILGLTYGCMPLTFAHPDAAAIFVRTGRMQANISRRLNESASLFFGVCDSDALAPGKAMWEACLQVRLVHALVRMKCLADGWDQLGHGMPVSQLATAAGPAFFGAHLLGCMRRLGARISDEEAAGYCLIWRYTTRLLGVPLELLGETQRQQDNLDTWFMSQFFAPDDTAKTIMASLLEGLCSLPPTSRLPRPLQVALFRRMLGDEMAEGFGIPVSHGGEQALWMMRPMLAGLSRLRRVPGTSTGLRHLGQRILSRLATEGLVSPAAAGTAN</sequence>